<dbReference type="FunFam" id="2.40.10.10:FF:000096">
    <property type="entry name" value="Glyoxysomal processing protease glyoxysomal"/>
    <property type="match status" value="1"/>
</dbReference>
<proteinExistence type="predicted"/>
<dbReference type="PANTHER" id="PTHR21004:SF0">
    <property type="entry name" value="PEROXISOMAL LEADER PEPTIDE-PROCESSING PROTEASE"/>
    <property type="match status" value="1"/>
</dbReference>
<name>A0A8T0CUB9_CORYI</name>
<dbReference type="OrthoDB" id="17845at2759"/>
<evidence type="ECO:0008006" key="4">
    <source>
        <dbReference type="Google" id="ProtNLM"/>
    </source>
</evidence>
<organism evidence="2 3">
    <name type="scientific">Corymbia citriodora subsp. variegata</name>
    <dbReference type="NCBI Taxonomy" id="360336"/>
    <lineage>
        <taxon>Eukaryota</taxon>
        <taxon>Viridiplantae</taxon>
        <taxon>Streptophyta</taxon>
        <taxon>Embryophyta</taxon>
        <taxon>Tracheophyta</taxon>
        <taxon>Spermatophyta</taxon>
        <taxon>Magnoliopsida</taxon>
        <taxon>eudicotyledons</taxon>
        <taxon>Gunneridae</taxon>
        <taxon>Pentapetalae</taxon>
        <taxon>rosids</taxon>
        <taxon>malvids</taxon>
        <taxon>Myrtales</taxon>
        <taxon>Myrtaceae</taxon>
        <taxon>Myrtoideae</taxon>
        <taxon>Eucalypteae</taxon>
        <taxon>Corymbia</taxon>
    </lineage>
</organism>
<reference evidence="2" key="1">
    <citation type="submission" date="2020-05" db="EMBL/GenBank/DDBJ databases">
        <title>WGS assembly of Corymbia citriodora subspecies variegata.</title>
        <authorList>
            <person name="Barry K."/>
            <person name="Hundley H."/>
            <person name="Shu S."/>
            <person name="Jenkins J."/>
            <person name="Grimwood J."/>
            <person name="Baten A."/>
        </authorList>
    </citation>
    <scope>NUCLEOTIDE SEQUENCE</scope>
    <source>
        <strain evidence="2">CV2-018</strain>
    </source>
</reference>
<dbReference type="AlphaFoldDB" id="A0A8T0CUB9"/>
<dbReference type="GO" id="GO:0004252">
    <property type="term" value="F:serine-type endopeptidase activity"/>
    <property type="evidence" value="ECO:0007669"/>
    <property type="project" value="InterPro"/>
</dbReference>
<dbReference type="InterPro" id="IPR043504">
    <property type="entry name" value="Peptidase_S1_PA_chymotrypsin"/>
</dbReference>
<dbReference type="GO" id="GO:0005777">
    <property type="term" value="C:peroxisome"/>
    <property type="evidence" value="ECO:0007669"/>
    <property type="project" value="EnsemblPlants"/>
</dbReference>
<dbReference type="InterPro" id="IPR039245">
    <property type="entry name" value="TYSND1/DEG15"/>
</dbReference>
<evidence type="ECO:0000313" key="2">
    <source>
        <dbReference type="EMBL" id="KAF7851207.1"/>
    </source>
</evidence>
<dbReference type="Gene3D" id="2.40.10.10">
    <property type="entry name" value="Trypsin-like serine proteases"/>
    <property type="match status" value="3"/>
</dbReference>
<dbReference type="InterPro" id="IPR009003">
    <property type="entry name" value="Peptidase_S1_PA"/>
</dbReference>
<feature type="region of interest" description="Disordered" evidence="1">
    <location>
        <begin position="709"/>
        <end position="731"/>
    </location>
</feature>
<protein>
    <recommendedName>
        <fullName evidence="4">Glyoxysomal processing protease, glyoxysomal</fullName>
    </recommendedName>
</protein>
<dbReference type="PANTHER" id="PTHR21004">
    <property type="entry name" value="SERINE PROTEASE-RELATED"/>
    <property type="match status" value="1"/>
</dbReference>
<sequence>MGLPEIVQVARKISVMVRVQGPDPKGLKMRNHAFHQYQSGITTLSASGMLVPNGLHDVGLASRVLGDDNRSGAVIITVASVVEPFLSLRHRENNSKGQPELISGAQIDILVEKSTRAEDTEGLDREVPGWLSAQLLTLVDVPGSSLALQSLVEASSGLLGHGWEIGWSLASNDSSAQNFTGIQGQRPMALEESANPSLMGKSLTKFAVLGVPLFSENLPNIAVSPSIKRGDFLLAAGSPFGILSPIHFINSFLCSISVGTIANIYPPGSPNRSLLMADIRCLPGMEGGPIFDKNTDLIGILIRPLRQKASGAEVQLLVPWEAIATACADVLPEEPKKAGLGNSYSLGNPNNQGKAFIYNSDLNGPLNSINENPSCPSSATLEKAMASVCLVTVNDAAWASGVLLNSEGLIMTNAHLLEPWRFGKATVSSKENVIKLGFPRPSGGNRKQESEDMGPSISGFAECFTEDKFINYSSSSLYSGHKNIRVRLDHTRPWIWCDAKVVYISKGPLDVALLQLVQAPDQLSPVIMDFASPPLGSKAYVIGHGLFGPRCGLFPSVSVGVVAKVVKAKRSFSSLSVLMEEAEDIPTMLETTAAVHPGASGGLVVNFDGCMIGLITSNARHGGGTVIPHLNFSIPCAALASIFKFSQDMRDPTVLQDLDRPNAEISSIWALMPSLAPKPHPALPHSIPQDNTKEGKGSRFAKFISDTDIFKSSTGDGKPGKLPLQNIRSKL</sequence>
<dbReference type="Proteomes" id="UP000806378">
    <property type="component" value="Unassembled WGS sequence"/>
</dbReference>
<gene>
    <name evidence="2" type="ORF">BT93_L4350</name>
</gene>
<evidence type="ECO:0000313" key="3">
    <source>
        <dbReference type="Proteomes" id="UP000806378"/>
    </source>
</evidence>
<dbReference type="Gramene" id="rna-gnl|WGS:JABURB|Cocit.L4350.1">
    <property type="protein sequence ID" value="cds-KAF7851207.1"/>
    <property type="gene ID" value="gene-BT93_L4350"/>
</dbReference>
<accession>A0A8T0CUB9</accession>
<dbReference type="Pfam" id="PF13365">
    <property type="entry name" value="Trypsin_2"/>
    <property type="match status" value="2"/>
</dbReference>
<dbReference type="GO" id="GO:0016485">
    <property type="term" value="P:protein processing"/>
    <property type="evidence" value="ECO:0007669"/>
    <property type="project" value="InterPro"/>
</dbReference>
<keyword evidence="3" id="KW-1185">Reference proteome</keyword>
<dbReference type="SUPFAM" id="SSF50494">
    <property type="entry name" value="Trypsin-like serine proteases"/>
    <property type="match status" value="2"/>
</dbReference>
<evidence type="ECO:0000256" key="1">
    <source>
        <dbReference type="SAM" id="MobiDB-lite"/>
    </source>
</evidence>
<dbReference type="EMBL" id="MU089557">
    <property type="protein sequence ID" value="KAF7851207.1"/>
    <property type="molecule type" value="Genomic_DNA"/>
</dbReference>
<comment type="caution">
    <text evidence="2">The sequence shown here is derived from an EMBL/GenBank/DDBJ whole genome shotgun (WGS) entry which is preliminary data.</text>
</comment>